<dbReference type="EMBL" id="KV784563">
    <property type="protein sequence ID" value="OEU05682.1"/>
    <property type="molecule type" value="Genomic_DNA"/>
</dbReference>
<protein>
    <submittedName>
        <fullName evidence="2">Uncharacterized protein</fullName>
    </submittedName>
</protein>
<name>A0A1E7EIG4_9STRA</name>
<dbReference type="KEGG" id="fcy:FRACYDRAFT_258675"/>
<dbReference type="AlphaFoldDB" id="A0A1E7EIG4"/>
<evidence type="ECO:0000256" key="1">
    <source>
        <dbReference type="SAM" id="MobiDB-lite"/>
    </source>
</evidence>
<sequence length="291" mass="32849">MKQHKQYSPRRFSDNIQRNVDRGLNIINMLSGQHISAVVEKSSQSLQVGSYQPPPITKTTTTTTAAGNGNDNDNDNTDNTSTNDNTDTATGEEVDAFLPEEHPIFDSKKEEHMMTGKQYTSSELPLKPPFYIIQMGTARSGSTFQVTLLNTIVKLKTQQWYDALGESPPKISLTLKTPPPPKGTQGSFVVKTHAIGNTWMNDLKERFGITTRVFTSSILNHTHVNTALHHQALPNMYNCSLCEVDSYVPIFGLSQEDVKLLKEYMRYYEIMRQCCGFQQSIYNRYRLHGCN</sequence>
<dbReference type="OrthoDB" id="10660852at2759"/>
<feature type="compositionally biased region" description="Low complexity" evidence="1">
    <location>
        <begin position="59"/>
        <end position="89"/>
    </location>
</feature>
<dbReference type="InParanoid" id="A0A1E7EIG4"/>
<evidence type="ECO:0000313" key="2">
    <source>
        <dbReference type="EMBL" id="OEU05682.1"/>
    </source>
</evidence>
<evidence type="ECO:0000313" key="3">
    <source>
        <dbReference type="Proteomes" id="UP000095751"/>
    </source>
</evidence>
<gene>
    <name evidence="2" type="ORF">FRACYDRAFT_258675</name>
</gene>
<keyword evidence="3" id="KW-1185">Reference proteome</keyword>
<reference evidence="2 3" key="1">
    <citation type="submission" date="2016-09" db="EMBL/GenBank/DDBJ databases">
        <title>Extensive genetic diversity and differential bi-allelic expression allows diatom success in the polar Southern Ocean.</title>
        <authorList>
            <consortium name="DOE Joint Genome Institute"/>
            <person name="Mock T."/>
            <person name="Otillar R.P."/>
            <person name="Strauss J."/>
            <person name="Dupont C."/>
            <person name="Frickenhaus S."/>
            <person name="Maumus F."/>
            <person name="Mcmullan M."/>
            <person name="Sanges R."/>
            <person name="Schmutz J."/>
            <person name="Toseland A."/>
            <person name="Valas R."/>
            <person name="Veluchamy A."/>
            <person name="Ward B.J."/>
            <person name="Allen A."/>
            <person name="Barry K."/>
            <person name="Falciatore A."/>
            <person name="Ferrante M."/>
            <person name="Fortunato A.E."/>
            <person name="Gloeckner G."/>
            <person name="Gruber A."/>
            <person name="Hipkin R."/>
            <person name="Janech M."/>
            <person name="Kroth P."/>
            <person name="Leese F."/>
            <person name="Lindquist E."/>
            <person name="Lyon B.R."/>
            <person name="Martin J."/>
            <person name="Mayer C."/>
            <person name="Parker M."/>
            <person name="Quesneville H."/>
            <person name="Raymond J."/>
            <person name="Uhlig C."/>
            <person name="Valentin K.U."/>
            <person name="Worden A.Z."/>
            <person name="Armbrust E.V."/>
            <person name="Bowler C."/>
            <person name="Green B."/>
            <person name="Moulton V."/>
            <person name="Van Oosterhout C."/>
            <person name="Grigoriev I."/>
        </authorList>
    </citation>
    <scope>NUCLEOTIDE SEQUENCE [LARGE SCALE GENOMIC DNA]</scope>
    <source>
        <strain evidence="2 3">CCMP1102</strain>
    </source>
</reference>
<organism evidence="2 3">
    <name type="scientific">Fragilariopsis cylindrus CCMP1102</name>
    <dbReference type="NCBI Taxonomy" id="635003"/>
    <lineage>
        <taxon>Eukaryota</taxon>
        <taxon>Sar</taxon>
        <taxon>Stramenopiles</taxon>
        <taxon>Ochrophyta</taxon>
        <taxon>Bacillariophyta</taxon>
        <taxon>Bacillariophyceae</taxon>
        <taxon>Bacillariophycidae</taxon>
        <taxon>Bacillariales</taxon>
        <taxon>Bacillariaceae</taxon>
        <taxon>Fragilariopsis</taxon>
    </lineage>
</organism>
<feature type="region of interest" description="Disordered" evidence="1">
    <location>
        <begin position="44"/>
        <end position="92"/>
    </location>
</feature>
<proteinExistence type="predicted"/>
<dbReference type="Proteomes" id="UP000095751">
    <property type="component" value="Unassembled WGS sequence"/>
</dbReference>
<feature type="non-terminal residue" evidence="2">
    <location>
        <position position="291"/>
    </location>
</feature>
<accession>A0A1E7EIG4</accession>